<dbReference type="InterPro" id="IPR000073">
    <property type="entry name" value="AB_hydrolase_1"/>
</dbReference>
<accession>A0A3A8I2F1</accession>
<evidence type="ECO:0000313" key="4">
    <source>
        <dbReference type="Proteomes" id="UP000563426"/>
    </source>
</evidence>
<keyword evidence="1" id="KW-0732">Signal</keyword>
<dbReference type="AlphaFoldDB" id="A0A3A8I2F1"/>
<feature type="signal peptide" evidence="1">
    <location>
        <begin position="1"/>
        <end position="24"/>
    </location>
</feature>
<reference evidence="3 4" key="1">
    <citation type="submission" date="2020-05" db="EMBL/GenBank/DDBJ databases">
        <authorList>
            <person name="Whitworth D."/>
        </authorList>
    </citation>
    <scope>NUCLEOTIDE SEQUENCE [LARGE SCALE GENOMIC DNA]</scope>
    <source>
        <strain evidence="3 4">AB043B</strain>
    </source>
</reference>
<dbReference type="OrthoDB" id="2004167at2"/>
<dbReference type="InterPro" id="IPR029058">
    <property type="entry name" value="AB_hydrolase_fold"/>
</dbReference>
<evidence type="ECO:0000313" key="3">
    <source>
        <dbReference type="EMBL" id="NOK36225.1"/>
    </source>
</evidence>
<dbReference type="Proteomes" id="UP000563426">
    <property type="component" value="Unassembled WGS sequence"/>
</dbReference>
<feature type="domain" description="AB hydrolase-1" evidence="2">
    <location>
        <begin position="32"/>
        <end position="256"/>
    </location>
</feature>
<dbReference type="EMBL" id="JABFJV010000151">
    <property type="protein sequence ID" value="NOK36225.1"/>
    <property type="molecule type" value="Genomic_DNA"/>
</dbReference>
<sequence>MRNAVRTLVLTVAVLAIWAQPARADTYTQTKYPIVLAHGMAGFDSLFGVLDYFYGIESSLKSGGAKVYITHVPQFNSTEARGEALLAQVQDVLARTGAAKVNLIGHSHGGLDVRYVAAVRPDLVASVTTVGSPHKGADLADYLRNHLQGGSFTESVLAYFANSLGTVLGLLSGHTQPQDAIGALAALSKTGTSAFTAKFPAGVPTTSCGSGAATGTLGQRYYSWSGTDPFTNLLDASDYALKLSSFFYSGSNDGLVGRCSSRFGTVIRDDYDMNHLDEVNQVLGLTAFFTNPVSVFRNQANRLKTAGL</sequence>
<dbReference type="Gene3D" id="3.40.50.1820">
    <property type="entry name" value="alpha/beta hydrolase"/>
    <property type="match status" value="1"/>
</dbReference>
<keyword evidence="4" id="KW-1185">Reference proteome</keyword>
<organism evidence="3 4">
    <name type="scientific">Corallococcus exercitus</name>
    <dbReference type="NCBI Taxonomy" id="2316736"/>
    <lineage>
        <taxon>Bacteria</taxon>
        <taxon>Pseudomonadati</taxon>
        <taxon>Myxococcota</taxon>
        <taxon>Myxococcia</taxon>
        <taxon>Myxococcales</taxon>
        <taxon>Cystobacterineae</taxon>
        <taxon>Myxococcaceae</taxon>
        <taxon>Corallococcus</taxon>
    </lineage>
</organism>
<evidence type="ECO:0000256" key="1">
    <source>
        <dbReference type="SAM" id="SignalP"/>
    </source>
</evidence>
<gene>
    <name evidence="3" type="ORF">HMI49_23770</name>
</gene>
<proteinExistence type="predicted"/>
<protein>
    <submittedName>
        <fullName evidence="3">Triacylglycerol lipase</fullName>
    </submittedName>
</protein>
<dbReference type="Pfam" id="PF00561">
    <property type="entry name" value="Abhydrolase_1"/>
    <property type="match status" value="1"/>
</dbReference>
<evidence type="ECO:0000259" key="2">
    <source>
        <dbReference type="Pfam" id="PF00561"/>
    </source>
</evidence>
<name>A0A3A8I2F1_9BACT</name>
<feature type="chain" id="PRO_5044076021" evidence="1">
    <location>
        <begin position="25"/>
        <end position="308"/>
    </location>
</feature>
<dbReference type="RefSeq" id="WP_120526376.1">
    <property type="nucleotide sequence ID" value="NZ_JABFJV010000151.1"/>
</dbReference>
<dbReference type="SUPFAM" id="SSF53474">
    <property type="entry name" value="alpha/beta-Hydrolases"/>
    <property type="match status" value="1"/>
</dbReference>
<comment type="caution">
    <text evidence="3">The sequence shown here is derived from an EMBL/GenBank/DDBJ whole genome shotgun (WGS) entry which is preliminary data.</text>
</comment>